<keyword evidence="8" id="KW-1185">Reference proteome</keyword>
<keyword evidence="3 4" id="KW-0443">Lipid metabolism</keyword>
<feature type="active site" description="Nucleophile" evidence="4">
    <location>
        <position position="60"/>
    </location>
</feature>
<feature type="active site" description="Proton acceptor" evidence="4">
    <location>
        <position position="202"/>
    </location>
</feature>
<organism evidence="7 8">
    <name type="scientific">Micromonospora siamensis</name>
    <dbReference type="NCBI Taxonomy" id="299152"/>
    <lineage>
        <taxon>Bacteria</taxon>
        <taxon>Bacillati</taxon>
        <taxon>Actinomycetota</taxon>
        <taxon>Actinomycetes</taxon>
        <taxon>Micromonosporales</taxon>
        <taxon>Micromonosporaceae</taxon>
        <taxon>Micromonospora</taxon>
    </lineage>
</organism>
<dbReference type="EMBL" id="LT607751">
    <property type="protein sequence ID" value="SCG67368.1"/>
    <property type="molecule type" value="Genomic_DNA"/>
</dbReference>
<evidence type="ECO:0000313" key="7">
    <source>
        <dbReference type="EMBL" id="SCG67368.1"/>
    </source>
</evidence>
<keyword evidence="2 4" id="KW-0442">Lipid degradation</keyword>
<keyword evidence="5" id="KW-1133">Transmembrane helix</keyword>
<dbReference type="PANTHER" id="PTHR14226:SF57">
    <property type="entry name" value="BLR7027 PROTEIN"/>
    <property type="match status" value="1"/>
</dbReference>
<evidence type="ECO:0000256" key="3">
    <source>
        <dbReference type="ARBA" id="ARBA00023098"/>
    </source>
</evidence>
<dbReference type="AlphaFoldDB" id="A0A1C5JA07"/>
<dbReference type="InterPro" id="IPR002641">
    <property type="entry name" value="PNPLA_dom"/>
</dbReference>
<name>A0A1C5JA07_9ACTN</name>
<keyword evidence="5" id="KW-0472">Membrane</keyword>
<comment type="caution">
    <text evidence="4">Lacks conserved residue(s) required for the propagation of feature annotation.</text>
</comment>
<dbReference type="Proteomes" id="UP000198210">
    <property type="component" value="Chromosome I"/>
</dbReference>
<evidence type="ECO:0000256" key="4">
    <source>
        <dbReference type="PROSITE-ProRule" id="PRU01161"/>
    </source>
</evidence>
<dbReference type="PANTHER" id="PTHR14226">
    <property type="entry name" value="NEUROPATHY TARGET ESTERASE/SWISS CHEESE D.MELANOGASTER"/>
    <property type="match status" value="1"/>
</dbReference>
<dbReference type="InterPro" id="IPR050301">
    <property type="entry name" value="NTE"/>
</dbReference>
<feature type="short sequence motif" description="DGA/G" evidence="4">
    <location>
        <begin position="202"/>
        <end position="204"/>
    </location>
</feature>
<sequence length="295" mass="30292">MGLRLPHHRARLGRVSTALVLAGGGVAGIAWELGVLRGLADAEPALTDRILAADVVVGTSAGASVAAQITSGVPLDELYQAQLRPGSAEIEVEIDNDVLLADLAAAMAGAATPEEARRRVGRLALAADTVHPSVRLAAVDARLPVKRWPDRRLLVTAVDTDTGERVVLTRDSGVDLLDAVAASAAVPGVWPVVTIGDRRLMDGGAWSAANADLAAGAAHVLIIRPVLAATAEPWGNLTEEIETLAPAAVHVIDADPASVQAFGVNALSPATRGPAAREGRRVGAAHAEHVAALWP</sequence>
<evidence type="ECO:0000313" key="8">
    <source>
        <dbReference type="Proteomes" id="UP000198210"/>
    </source>
</evidence>
<gene>
    <name evidence="7" type="ORF">GA0074704_4282</name>
</gene>
<evidence type="ECO:0000259" key="6">
    <source>
        <dbReference type="PROSITE" id="PS51635"/>
    </source>
</evidence>
<evidence type="ECO:0000256" key="2">
    <source>
        <dbReference type="ARBA" id="ARBA00022963"/>
    </source>
</evidence>
<dbReference type="InterPro" id="IPR016035">
    <property type="entry name" value="Acyl_Trfase/lysoPLipase"/>
</dbReference>
<feature type="domain" description="PNPLA" evidence="6">
    <location>
        <begin position="20"/>
        <end position="216"/>
    </location>
</feature>
<evidence type="ECO:0000256" key="1">
    <source>
        <dbReference type="ARBA" id="ARBA00022801"/>
    </source>
</evidence>
<evidence type="ECO:0000256" key="5">
    <source>
        <dbReference type="SAM" id="Phobius"/>
    </source>
</evidence>
<feature type="transmembrane region" description="Helical" evidence="5">
    <location>
        <begin position="12"/>
        <end position="31"/>
    </location>
</feature>
<accession>A0A1C5JA07</accession>
<feature type="short sequence motif" description="GXSXG" evidence="4">
    <location>
        <begin position="58"/>
        <end position="62"/>
    </location>
</feature>
<proteinExistence type="predicted"/>
<dbReference type="GO" id="GO:0016042">
    <property type="term" value="P:lipid catabolic process"/>
    <property type="evidence" value="ECO:0007669"/>
    <property type="project" value="UniProtKB-UniRule"/>
</dbReference>
<keyword evidence="5" id="KW-0812">Transmembrane</keyword>
<dbReference type="Gene3D" id="3.40.1090.10">
    <property type="entry name" value="Cytosolic phospholipase A2 catalytic domain"/>
    <property type="match status" value="2"/>
</dbReference>
<dbReference type="PROSITE" id="PS51635">
    <property type="entry name" value="PNPLA"/>
    <property type="match status" value="1"/>
</dbReference>
<dbReference type="Pfam" id="PF01734">
    <property type="entry name" value="Patatin"/>
    <property type="match status" value="1"/>
</dbReference>
<dbReference type="SUPFAM" id="SSF52151">
    <property type="entry name" value="FabD/lysophospholipase-like"/>
    <property type="match status" value="1"/>
</dbReference>
<dbReference type="GO" id="GO:0016787">
    <property type="term" value="F:hydrolase activity"/>
    <property type="evidence" value="ECO:0007669"/>
    <property type="project" value="UniProtKB-UniRule"/>
</dbReference>
<reference evidence="7 8" key="1">
    <citation type="submission" date="2016-06" db="EMBL/GenBank/DDBJ databases">
        <authorList>
            <person name="Kjaerup R.B."/>
            <person name="Dalgaard T.S."/>
            <person name="Juul-Madsen H.R."/>
        </authorList>
    </citation>
    <scope>NUCLEOTIDE SEQUENCE [LARGE SCALE GENOMIC DNA]</scope>
    <source>
        <strain evidence="7 8">DSM 45097</strain>
    </source>
</reference>
<keyword evidence="1 4" id="KW-0378">Hydrolase</keyword>
<protein>
    <submittedName>
        <fullName evidence="7">NTE family protein</fullName>
    </submittedName>
</protein>